<dbReference type="NCBIfam" id="TIGR00392">
    <property type="entry name" value="ileS"/>
    <property type="match status" value="1"/>
</dbReference>
<keyword evidence="12" id="KW-1185">Reference proteome</keyword>
<dbReference type="InterPro" id="IPR014729">
    <property type="entry name" value="Rossmann-like_a/b/a_fold"/>
</dbReference>
<dbReference type="InterPro" id="IPR009008">
    <property type="entry name" value="Val/Leu/Ile-tRNA-synth_edit"/>
</dbReference>
<keyword evidence="3" id="KW-0436">Ligase</keyword>
<dbReference type="Gene3D" id="3.40.50.620">
    <property type="entry name" value="HUPs"/>
    <property type="match status" value="2"/>
</dbReference>
<dbReference type="SUPFAM" id="SSF50677">
    <property type="entry name" value="ValRS/IleRS/LeuRS editing domain"/>
    <property type="match status" value="1"/>
</dbReference>
<protein>
    <recommendedName>
        <fullName evidence="2">isoleucine--tRNA ligase</fullName>
        <ecNumber evidence="2">6.1.1.5</ecNumber>
    </recommendedName>
    <alternativeName>
        <fullName evidence="8">Isoleucyl-tRNA synthetase</fullName>
    </alternativeName>
</protein>
<reference evidence="11" key="1">
    <citation type="journal article" date="2023" name="Insect Mol. Biol.">
        <title>Genome sequencing provides insights into the evolution of gene families encoding plant cell wall-degrading enzymes in longhorned beetles.</title>
        <authorList>
            <person name="Shin N.R."/>
            <person name="Okamura Y."/>
            <person name="Kirsch R."/>
            <person name="Pauchet Y."/>
        </authorList>
    </citation>
    <scope>NUCLEOTIDE SEQUENCE</scope>
    <source>
        <strain evidence="11">MMC_N1</strain>
    </source>
</reference>
<dbReference type="CDD" id="cd07960">
    <property type="entry name" value="Anticodon_Ia_Ile_BEm"/>
    <property type="match status" value="1"/>
</dbReference>
<evidence type="ECO:0000256" key="1">
    <source>
        <dbReference type="ARBA" id="ARBA00005594"/>
    </source>
</evidence>
<dbReference type="Pfam" id="PF08264">
    <property type="entry name" value="Anticodon_1"/>
    <property type="match status" value="1"/>
</dbReference>
<dbReference type="PANTHER" id="PTHR42765:SF1">
    <property type="entry name" value="ISOLEUCINE--TRNA LIGASE, MITOCHONDRIAL"/>
    <property type="match status" value="1"/>
</dbReference>
<evidence type="ECO:0000313" key="11">
    <source>
        <dbReference type="EMBL" id="KAJ8985159.1"/>
    </source>
</evidence>
<dbReference type="InterPro" id="IPR002301">
    <property type="entry name" value="Ile-tRNA-ligase"/>
</dbReference>
<feature type="domain" description="Methionyl/Valyl/Leucyl/Isoleucyl-tRNA synthetase anticodon-binding" evidence="10">
    <location>
        <begin position="624"/>
        <end position="758"/>
    </location>
</feature>
<dbReference type="EC" id="6.1.1.5" evidence="2"/>
<proteinExistence type="inferred from homology"/>
<dbReference type="SUPFAM" id="SSF47323">
    <property type="entry name" value="Anticodon-binding domain of a subclass of class I aminoacyl-tRNA synthetases"/>
    <property type="match status" value="1"/>
</dbReference>
<dbReference type="Pfam" id="PF00133">
    <property type="entry name" value="tRNA-synt_1"/>
    <property type="match status" value="1"/>
</dbReference>
<dbReference type="InterPro" id="IPR002300">
    <property type="entry name" value="aa-tRNA-synth_Ia"/>
</dbReference>
<keyword evidence="5" id="KW-0067">ATP-binding</keyword>
<name>A0ABQ9K4A8_9CUCU</name>
<gene>
    <name evidence="11" type="ORF">NQ317_012811</name>
</gene>
<evidence type="ECO:0000313" key="12">
    <source>
        <dbReference type="Proteomes" id="UP001162164"/>
    </source>
</evidence>
<dbReference type="SUPFAM" id="SSF52374">
    <property type="entry name" value="Nucleotidylyl transferase"/>
    <property type="match status" value="1"/>
</dbReference>
<keyword evidence="7" id="KW-0030">Aminoacyl-tRNA synthetase</keyword>
<comment type="similarity">
    <text evidence="1">Belongs to the class-I aminoacyl-tRNA synthetase family.</text>
</comment>
<evidence type="ECO:0000256" key="2">
    <source>
        <dbReference type="ARBA" id="ARBA00013165"/>
    </source>
</evidence>
<dbReference type="InterPro" id="IPR013155">
    <property type="entry name" value="M/V/L/I-tRNA-synth_anticd-bd"/>
</dbReference>
<evidence type="ECO:0000256" key="5">
    <source>
        <dbReference type="ARBA" id="ARBA00022840"/>
    </source>
</evidence>
<dbReference type="InterPro" id="IPR033708">
    <property type="entry name" value="Anticodon_Ile_BEm"/>
</dbReference>
<comment type="caution">
    <text evidence="11">The sequence shown here is derived from an EMBL/GenBank/DDBJ whole genome shotgun (WGS) entry which is preliminary data.</text>
</comment>
<evidence type="ECO:0000259" key="10">
    <source>
        <dbReference type="Pfam" id="PF08264"/>
    </source>
</evidence>
<evidence type="ECO:0000259" key="9">
    <source>
        <dbReference type="Pfam" id="PF00133"/>
    </source>
</evidence>
<dbReference type="Gene3D" id="3.90.740.10">
    <property type="entry name" value="Valyl/Leucyl/Isoleucyl-tRNA synthetase, editing domain"/>
    <property type="match status" value="1"/>
</dbReference>
<dbReference type="InterPro" id="IPR009080">
    <property type="entry name" value="tRNAsynth_Ia_anticodon-bd"/>
</dbReference>
<keyword evidence="6" id="KW-0648">Protein biosynthesis</keyword>
<dbReference type="PANTHER" id="PTHR42765">
    <property type="entry name" value="SOLEUCYL-TRNA SYNTHETASE"/>
    <property type="match status" value="1"/>
</dbReference>
<accession>A0ABQ9K4A8</accession>
<dbReference type="Proteomes" id="UP001162164">
    <property type="component" value="Unassembled WGS sequence"/>
</dbReference>
<dbReference type="InterPro" id="IPR050081">
    <property type="entry name" value="Ile-tRNA_ligase"/>
</dbReference>
<feature type="domain" description="Aminoacyl-tRNA synthetase class Ia" evidence="9">
    <location>
        <begin position="2"/>
        <end position="576"/>
    </location>
</feature>
<keyword evidence="4" id="KW-0547">Nucleotide-binding</keyword>
<organism evidence="11 12">
    <name type="scientific">Molorchus minor</name>
    <dbReference type="NCBI Taxonomy" id="1323400"/>
    <lineage>
        <taxon>Eukaryota</taxon>
        <taxon>Metazoa</taxon>
        <taxon>Ecdysozoa</taxon>
        <taxon>Arthropoda</taxon>
        <taxon>Hexapoda</taxon>
        <taxon>Insecta</taxon>
        <taxon>Pterygota</taxon>
        <taxon>Neoptera</taxon>
        <taxon>Endopterygota</taxon>
        <taxon>Coleoptera</taxon>
        <taxon>Polyphaga</taxon>
        <taxon>Cucujiformia</taxon>
        <taxon>Chrysomeloidea</taxon>
        <taxon>Cerambycidae</taxon>
        <taxon>Lamiinae</taxon>
        <taxon>Monochamini</taxon>
        <taxon>Molorchus</taxon>
    </lineage>
</organism>
<dbReference type="PRINTS" id="PR00984">
    <property type="entry name" value="TRNASYNTHILE"/>
</dbReference>
<sequence length="841" mass="96670">MLNGNKVHFVPGWDCHGLPIELKAIADSTGMDPIEIRNKGRNFAQQAMVRQEERFKSWGVIGDWKNAYTTYSPDYVKTQFRQFLKLYNKKLIFRDVKPVYWSPSTKTALAEAELEYNENHTSPSVYLRLKVKNIPKVGMLKGKRVYAIIWTTTPWSLPSNQALCYNEKLYYHLVKKEDPEDNSVYIVASKLLCELSSLFRCTFTKLKVVSGDMLEGATYVHPINKDTVLPFLNSSHATATKGTGLVHTAPAHGYDDFLVGLHYKLKPVDLVNDDGCFTKDAGKKLEGKYVLTDGVEAVLDIVRSNVMHLGEITHSYPYDWRTKQPIIIRLSRQWFIDTDAIKDKAVSLIFTNHVRRADREKVIEGEALENVKIYPSDKSDKYKNNLIAQIQKRPYWCISRQRKWGVPIPVLYDKNTSEIIINENLINHNCNLLDQHGTDFWWKLKPQDLVPENEYSSSKLTNMVKGEDIMDIWFDSGISWAKVLDGEKVADLYLEGVDQFSGWFQSSLLTSVASRNKAPYKSIYVHGFAVDRKGLKMSKSLGNVIDPYDIATGNAAYKAYGIDVLRWWVTCHASQVSLANVSTNVLQTSAEQVQKIRSILRFALSCLSDYEMSDNDYKSLLLIDRYMLHIMHQFHQQITEFVRNYQFHKVSSTVLNLITNSISGVYYTAIKDRLYCEHVDSSSRRAAQYVLLQIFEIVSQAIGPIVPHLVEEMYIHLLPKDKKTYFTSNHVKPIEEWHNSKVEKAMELVLSIRKDVNKELDATLDADVTLTFSKQNFELFKDLVTISDLQSDLADILQVAEVNILEDENISEAYKIGILRSKKFTCLRCRRMRSEKRIRVM</sequence>
<evidence type="ECO:0000256" key="6">
    <source>
        <dbReference type="ARBA" id="ARBA00022917"/>
    </source>
</evidence>
<evidence type="ECO:0000256" key="7">
    <source>
        <dbReference type="ARBA" id="ARBA00023146"/>
    </source>
</evidence>
<dbReference type="Gene3D" id="1.10.730.20">
    <property type="match status" value="1"/>
</dbReference>
<evidence type="ECO:0000256" key="8">
    <source>
        <dbReference type="ARBA" id="ARBA00032665"/>
    </source>
</evidence>
<dbReference type="EMBL" id="JAPWTJ010000019">
    <property type="protein sequence ID" value="KAJ8985159.1"/>
    <property type="molecule type" value="Genomic_DNA"/>
</dbReference>
<evidence type="ECO:0000256" key="4">
    <source>
        <dbReference type="ARBA" id="ARBA00022741"/>
    </source>
</evidence>
<evidence type="ECO:0000256" key="3">
    <source>
        <dbReference type="ARBA" id="ARBA00022598"/>
    </source>
</evidence>